<reference evidence="4" key="1">
    <citation type="submission" date="2016-11" db="EMBL/GenBank/DDBJ databases">
        <title>Complete genome sequence of Virgibacillus pantothenticus 21D, a halophilic bacterium isolated from the deep hypersaline anoxic basin Discovery in the Mediterranean Sea.</title>
        <authorList>
            <person name="Zeaiter Z."/>
            <person name="Booth J.M."/>
            <person name="Prosdocimi E.M."/>
            <person name="Mapelli F."/>
            <person name="Fusi M."/>
            <person name="Daffonchio D."/>
            <person name="Borin S."/>
            <person name="Crotti E."/>
        </authorList>
    </citation>
    <scope>NUCLEOTIDE SEQUENCE [LARGE SCALE GENOMIC DNA]</scope>
    <source>
        <strain evidence="4">21D</strain>
    </source>
</reference>
<dbReference type="AlphaFoldDB" id="A0A2K9IV74"/>
<dbReference type="Proteomes" id="UP000234237">
    <property type="component" value="Chromosome"/>
</dbReference>
<dbReference type="CDD" id="cd03808">
    <property type="entry name" value="GT4_CapM-like"/>
    <property type="match status" value="1"/>
</dbReference>
<sequence>MKKVLILSNHHSYTYNFRKEVIQELIDNGYKVYIVLPYGEKVELLKEMGCEFIDLPLDRRGMNPLKDIALFFNYIKIIKQIKPQAVLSYTIKPNIYGGLACRLLKIPFYPNITGLGSAVENDSFLQKILIKLYRVAYKNAKCVFFQNKDNLNFFIENKIKIKKYKVIPGSGVNINDFHLLEYPETGKNISFVFISRIMKEKGIDQYLEAASYIKEKYPETRFHVLGYCEESYEEKLKDMENQGVIEYHGMQDDVRKFLRITHCTIHPTYYPEGMSNVLLESAASGRPIITTKRSGCKEIVNHKVNGYIAEPKNSKDLIEKIETFLALCFAEKEEMGLKARKKIEEEFNRDIVVKNYIDEIKSLD</sequence>
<evidence type="ECO:0000313" key="3">
    <source>
        <dbReference type="EMBL" id="AUJ23656.1"/>
    </source>
</evidence>
<feature type="domain" description="Glycosyltransferase subfamily 4-like N-terminal" evidence="2">
    <location>
        <begin position="3"/>
        <end position="147"/>
    </location>
</feature>
<dbReference type="EMBL" id="CP018622">
    <property type="protein sequence ID" value="AUJ23656.1"/>
    <property type="molecule type" value="Genomic_DNA"/>
</dbReference>
<keyword evidence="3" id="KW-0328">Glycosyltransferase</keyword>
<keyword evidence="3" id="KW-0808">Transferase</keyword>
<dbReference type="EC" id="2.4.1.290" evidence="3"/>
<dbReference type="KEGG" id="vpn:A21D_00543"/>
<dbReference type="InterPro" id="IPR001296">
    <property type="entry name" value="Glyco_trans_1"/>
</dbReference>
<dbReference type="GO" id="GO:0102335">
    <property type="term" value="F:N,N'-diacetylbacillosaminyl-diphospho-undecaprenol alpha-1,3-N-acetylgalactosaminyltransferase activity"/>
    <property type="evidence" value="ECO:0007669"/>
    <property type="project" value="UniProtKB-EC"/>
</dbReference>
<name>A0A2K9IV74_9BACI</name>
<feature type="domain" description="Glycosyl transferase family 1" evidence="1">
    <location>
        <begin position="186"/>
        <end position="340"/>
    </location>
</feature>
<dbReference type="Gene3D" id="3.40.50.2000">
    <property type="entry name" value="Glycogen Phosphorylase B"/>
    <property type="match status" value="2"/>
</dbReference>
<evidence type="ECO:0000259" key="1">
    <source>
        <dbReference type="Pfam" id="PF00534"/>
    </source>
</evidence>
<proteinExistence type="predicted"/>
<evidence type="ECO:0000313" key="4">
    <source>
        <dbReference type="Proteomes" id="UP000234237"/>
    </source>
</evidence>
<protein>
    <submittedName>
        <fullName evidence="3">N, N'-diacetylbacillosaminyl-diphospho-undecaprenol alpha-1,3-N-acetylgalactosaminyltransferase</fullName>
        <ecNumber evidence="3">2.4.1.290</ecNumber>
    </submittedName>
</protein>
<dbReference type="InterPro" id="IPR028098">
    <property type="entry name" value="Glyco_trans_4-like_N"/>
</dbReference>
<dbReference type="PANTHER" id="PTHR12526">
    <property type="entry name" value="GLYCOSYLTRANSFERASE"/>
    <property type="match status" value="1"/>
</dbReference>
<dbReference type="Pfam" id="PF13477">
    <property type="entry name" value="Glyco_trans_4_2"/>
    <property type="match status" value="1"/>
</dbReference>
<dbReference type="Pfam" id="PF00534">
    <property type="entry name" value="Glycos_transf_1"/>
    <property type="match status" value="1"/>
</dbReference>
<dbReference type="RefSeq" id="WP_101932603.1">
    <property type="nucleotide sequence ID" value="NZ_CP018622.1"/>
</dbReference>
<accession>A0A2K9IV74</accession>
<gene>
    <name evidence="3" type="primary">pglA</name>
    <name evidence="3" type="ORF">A21D_00543</name>
</gene>
<dbReference type="SUPFAM" id="SSF53756">
    <property type="entry name" value="UDP-Glycosyltransferase/glycogen phosphorylase"/>
    <property type="match status" value="1"/>
</dbReference>
<evidence type="ECO:0000259" key="2">
    <source>
        <dbReference type="Pfam" id="PF13477"/>
    </source>
</evidence>
<organism evidence="3 4">
    <name type="scientific">Virgibacillus dokdonensis</name>
    <dbReference type="NCBI Taxonomy" id="302167"/>
    <lineage>
        <taxon>Bacteria</taxon>
        <taxon>Bacillati</taxon>
        <taxon>Bacillota</taxon>
        <taxon>Bacilli</taxon>
        <taxon>Bacillales</taxon>
        <taxon>Bacillaceae</taxon>
        <taxon>Virgibacillus</taxon>
    </lineage>
</organism>